<dbReference type="PANTHER" id="PTHR33498">
    <property type="entry name" value="TRANSPOSASE FOR INSERTION SEQUENCE ELEMENT IS1557"/>
    <property type="match status" value="1"/>
</dbReference>
<keyword evidence="3" id="KW-1185">Reference proteome</keyword>
<dbReference type="PANTHER" id="PTHR33498:SF1">
    <property type="entry name" value="TRANSPOSASE FOR INSERTION SEQUENCE ELEMENT IS1557"/>
    <property type="match status" value="1"/>
</dbReference>
<evidence type="ECO:0000313" key="3">
    <source>
        <dbReference type="Proteomes" id="UP000177273"/>
    </source>
</evidence>
<dbReference type="Pfam" id="PF01610">
    <property type="entry name" value="DDE_Tnp_ISL3"/>
    <property type="match status" value="2"/>
</dbReference>
<feature type="domain" description="Transposase IS204/IS1001/IS1096/IS1165 DDE" evidence="1">
    <location>
        <begin position="7"/>
        <end position="120"/>
    </location>
</feature>
<dbReference type="EMBL" id="MKIQ01000005">
    <property type="protein sequence ID" value="OFI47571.1"/>
    <property type="molecule type" value="Genomic_DNA"/>
</dbReference>
<evidence type="ECO:0000259" key="1">
    <source>
        <dbReference type="Pfam" id="PF01610"/>
    </source>
</evidence>
<accession>A0A9Q5JHB6</accession>
<feature type="domain" description="Transposase IS204/IS1001/IS1096/IS1165 DDE" evidence="1">
    <location>
        <begin position="126"/>
        <end position="160"/>
    </location>
</feature>
<gene>
    <name evidence="2" type="ORF">BG262_09615</name>
</gene>
<evidence type="ECO:0000313" key="2">
    <source>
        <dbReference type="EMBL" id="OFI47571.1"/>
    </source>
</evidence>
<name>A0A9Q5JHB6_9LACT</name>
<dbReference type="InterPro" id="IPR047951">
    <property type="entry name" value="Transpos_ISL3"/>
</dbReference>
<sequence length="170" mass="20376">MAFIAMDGVTHQLHNLIDDRRIYSLTNHFLQYPHSEKIKVKYLVMDMNASYERLIKVAFPNAKIITDRFHVVQQITRAFNVLRVKGMNKFNRNNDIEKNHYKRLKWFWKLLLKDYDDLSNDVFYSKIRTSSACVEGTNNKIKMIKRTVFGYRRNLHLFARVMLCQEININ</sequence>
<comment type="caution">
    <text evidence="2">The sequence shown here is derived from an EMBL/GenBank/DDBJ whole genome shotgun (WGS) entry which is preliminary data.</text>
</comment>
<dbReference type="Proteomes" id="UP000177273">
    <property type="component" value="Unassembled WGS sequence"/>
</dbReference>
<protein>
    <recommendedName>
        <fullName evidence="1">Transposase IS204/IS1001/IS1096/IS1165 DDE domain-containing protein</fullName>
    </recommendedName>
</protein>
<reference evidence="3" key="1">
    <citation type="submission" date="2016-09" db="EMBL/GenBank/DDBJ databases">
        <title>Draft genome sequence of a novel species of the family Streptococcaceae isolated from flowers.</title>
        <authorList>
            <person name="Chuah L.-O."/>
            <person name="Yap K.-P."/>
            <person name="Thong K.L."/>
            <person name="Liong M.T."/>
            <person name="Ahmad R."/>
            <person name="Rusul G."/>
        </authorList>
    </citation>
    <scope>NUCLEOTIDE SEQUENCE [LARGE SCALE GENOMIC DNA]</scope>
    <source>
        <strain evidence="3">HibF3</strain>
    </source>
</reference>
<proteinExistence type="predicted"/>
<dbReference type="InterPro" id="IPR002560">
    <property type="entry name" value="Transposase_DDE"/>
</dbReference>
<organism evidence="2 3">
    <name type="scientific">Floricoccus penangensis</name>
    <dbReference type="NCBI Taxonomy" id="1859475"/>
    <lineage>
        <taxon>Bacteria</taxon>
        <taxon>Bacillati</taxon>
        <taxon>Bacillota</taxon>
        <taxon>Bacilli</taxon>
        <taxon>Lactobacillales</taxon>
        <taxon>Streptococcaceae</taxon>
        <taxon>Floricoccus</taxon>
    </lineage>
</organism>
<dbReference type="AlphaFoldDB" id="A0A9Q5JHB6"/>